<evidence type="ECO:0000256" key="1">
    <source>
        <dbReference type="ARBA" id="ARBA00022723"/>
    </source>
</evidence>
<dbReference type="STRING" id="291169.A9E74_02386"/>
<dbReference type="PANTHER" id="PTHR42988">
    <property type="entry name" value="PHOSPHOHYDROLASE"/>
    <property type="match status" value="1"/>
</dbReference>
<keyword evidence="1" id="KW-0479">Metal-binding</keyword>
<evidence type="ECO:0000256" key="3">
    <source>
        <dbReference type="ARBA" id="ARBA00023004"/>
    </source>
</evidence>
<comment type="caution">
    <text evidence="6">The sequence shown here is derived from an EMBL/GenBank/DDBJ whole genome shotgun (WGS) entry which is preliminary data.</text>
</comment>
<dbReference type="Pfam" id="PF00149">
    <property type="entry name" value="Metallophos"/>
    <property type="match status" value="1"/>
</dbReference>
<dbReference type="GO" id="GO:0046872">
    <property type="term" value="F:metal ion binding"/>
    <property type="evidence" value="ECO:0007669"/>
    <property type="project" value="UniProtKB-KW"/>
</dbReference>
<name>A0A1E3GPA3_9GAMM</name>
<dbReference type="GO" id="GO:0016787">
    <property type="term" value="F:hydrolase activity"/>
    <property type="evidence" value="ECO:0007669"/>
    <property type="project" value="UniProtKB-KW"/>
</dbReference>
<reference evidence="6 7" key="1">
    <citation type="submission" date="2016-07" db="EMBL/GenBank/DDBJ databases">
        <title>Draft Genome Sequence of Methylophaga muralis Bur 1.</title>
        <authorList>
            <person name="Vasilenko O.V."/>
            <person name="Doronina N.V."/>
            <person name="Shmareva M.N."/>
            <person name="Tarlachkov S.V."/>
            <person name="Mustakhimov I."/>
            <person name="Trotsenko Y.A."/>
        </authorList>
    </citation>
    <scope>NUCLEOTIDE SEQUENCE [LARGE SCALE GENOMIC DNA]</scope>
    <source>
        <strain evidence="6 7">Bur 1</strain>
    </source>
</reference>
<sequence>MQRILHISDLHFGRLIPEVMTALKHKITELNPELVIISGDLTQRAKTSEFTDAARFLDEITSPYLIVPGNHDLSTFRVVERLLYPWKKWRRFIAEDLEPTIETETHKIIGINTARRIGYSLDWSRGRINALQIKRIQNFFASASPQQLKILVAHHPFWLPTGHEHRGLIGGSDNAFEQFQHHGPDIILSGHVHLDYCHAHERIIVSHAGTTTSDRLLTGFPNSFNMLEGGPENLLISRYHLKNGEFAYLTKQSFIKQTDGWYEQ</sequence>
<keyword evidence="3" id="KW-0408">Iron</keyword>
<evidence type="ECO:0000256" key="4">
    <source>
        <dbReference type="ARBA" id="ARBA00025742"/>
    </source>
</evidence>
<dbReference type="Gene3D" id="3.60.21.10">
    <property type="match status" value="1"/>
</dbReference>
<keyword evidence="2" id="KW-0378">Hydrolase</keyword>
<gene>
    <name evidence="6" type="ORF">A9E74_02386</name>
</gene>
<comment type="similarity">
    <text evidence="4">Belongs to the cyclic nucleotide phosphodiesterase class-III family.</text>
</comment>
<dbReference type="PATRIC" id="fig|291169.3.peg.2404"/>
<dbReference type="SUPFAM" id="SSF56300">
    <property type="entry name" value="Metallo-dependent phosphatases"/>
    <property type="match status" value="1"/>
</dbReference>
<dbReference type="InterPro" id="IPR004843">
    <property type="entry name" value="Calcineurin-like_PHP"/>
</dbReference>
<proteinExistence type="inferred from homology"/>
<dbReference type="InterPro" id="IPR029052">
    <property type="entry name" value="Metallo-depent_PP-like"/>
</dbReference>
<dbReference type="InterPro" id="IPR050884">
    <property type="entry name" value="CNP_phosphodiesterase-III"/>
</dbReference>
<feature type="domain" description="Calcineurin-like phosphoesterase" evidence="5">
    <location>
        <begin position="3"/>
        <end position="193"/>
    </location>
</feature>
<dbReference type="EMBL" id="MCRI01000036">
    <property type="protein sequence ID" value="ODN65864.1"/>
    <property type="molecule type" value="Genomic_DNA"/>
</dbReference>
<evidence type="ECO:0000313" key="7">
    <source>
        <dbReference type="Proteomes" id="UP000094379"/>
    </source>
</evidence>
<evidence type="ECO:0000256" key="2">
    <source>
        <dbReference type="ARBA" id="ARBA00022801"/>
    </source>
</evidence>
<keyword evidence="7" id="KW-1185">Reference proteome</keyword>
<dbReference type="Proteomes" id="UP000094379">
    <property type="component" value="Unassembled WGS sequence"/>
</dbReference>
<dbReference type="AlphaFoldDB" id="A0A1E3GPA3"/>
<protein>
    <submittedName>
        <fullName evidence="6">Phosphodiesterase YaeI</fullName>
    </submittedName>
</protein>
<evidence type="ECO:0000313" key="6">
    <source>
        <dbReference type="EMBL" id="ODN65864.1"/>
    </source>
</evidence>
<dbReference type="PANTHER" id="PTHR42988:SF2">
    <property type="entry name" value="CYCLIC NUCLEOTIDE PHOSPHODIESTERASE CBUA0032-RELATED"/>
    <property type="match status" value="1"/>
</dbReference>
<accession>A0A1E3GPA3</accession>
<dbReference type="RefSeq" id="WP_069296778.1">
    <property type="nucleotide sequence ID" value="NZ_MCRI01000036.1"/>
</dbReference>
<organism evidence="6 7">
    <name type="scientific">Methylophaga muralis</name>
    <dbReference type="NCBI Taxonomy" id="291169"/>
    <lineage>
        <taxon>Bacteria</taxon>
        <taxon>Pseudomonadati</taxon>
        <taxon>Pseudomonadota</taxon>
        <taxon>Gammaproteobacteria</taxon>
        <taxon>Thiotrichales</taxon>
        <taxon>Piscirickettsiaceae</taxon>
        <taxon>Methylophaga</taxon>
    </lineage>
</organism>
<evidence type="ECO:0000259" key="5">
    <source>
        <dbReference type="Pfam" id="PF00149"/>
    </source>
</evidence>